<feature type="compositionally biased region" description="Basic and acidic residues" evidence="2">
    <location>
        <begin position="179"/>
        <end position="198"/>
    </location>
</feature>
<feature type="region of interest" description="Disordered" evidence="2">
    <location>
        <begin position="1"/>
        <end position="23"/>
    </location>
</feature>
<reference evidence="4" key="1">
    <citation type="submission" date="2023-05" db="EMBL/GenBank/DDBJ databases">
        <title>Nepenthes gracilis genome sequencing.</title>
        <authorList>
            <person name="Fukushima K."/>
        </authorList>
    </citation>
    <scope>NUCLEOTIDE SEQUENCE</scope>
    <source>
        <strain evidence="4">SING2019-196</strain>
    </source>
</reference>
<evidence type="ECO:0000259" key="3">
    <source>
        <dbReference type="Pfam" id="PF11250"/>
    </source>
</evidence>
<dbReference type="Proteomes" id="UP001279734">
    <property type="component" value="Unassembled WGS sequence"/>
</dbReference>
<dbReference type="PANTHER" id="PTHR33155:SF9">
    <property type="entry name" value="FANTASTIC FOUR-LIKE PROTEIN (DUF3049)"/>
    <property type="match status" value="1"/>
</dbReference>
<sequence>MKNESPISEKPGNGNEGRRRSSDSFCFMNSESLQICTEGLGSESLDDFEDLMKEGSYCSNSANLRREKGRIRNQSSTRKYLCLGQYKRAKSCGRAFPPPISCIGTSGKPCVCFESFRRDGRFVLREVRIPTQELFHACREDGRLRLCLVQPDDYFHHQEEVAVAKAEGTENEGAGSGNIKEELENDVKEKNREQRKEV</sequence>
<dbReference type="InterPro" id="IPR021410">
    <property type="entry name" value="FAF"/>
</dbReference>
<comment type="caution">
    <text evidence="4">The sequence shown here is derived from an EMBL/GenBank/DDBJ whole genome shotgun (WGS) entry which is preliminary data.</text>
</comment>
<name>A0AAD3XQD2_NEPGR</name>
<dbReference type="InterPro" id="IPR046431">
    <property type="entry name" value="FAF_dom"/>
</dbReference>
<dbReference type="EMBL" id="BSYO01000012">
    <property type="protein sequence ID" value="GMH12661.1"/>
    <property type="molecule type" value="Genomic_DNA"/>
</dbReference>
<keyword evidence="5" id="KW-1185">Reference proteome</keyword>
<accession>A0AAD3XQD2</accession>
<evidence type="ECO:0000313" key="4">
    <source>
        <dbReference type="EMBL" id="GMH12661.1"/>
    </source>
</evidence>
<dbReference type="AlphaFoldDB" id="A0AAD3XQD2"/>
<evidence type="ECO:0000256" key="1">
    <source>
        <dbReference type="ARBA" id="ARBA00008690"/>
    </source>
</evidence>
<dbReference type="PANTHER" id="PTHR33155">
    <property type="entry name" value="FANTASTIC FOUR-LIKE PROTEIN (DUF3049)"/>
    <property type="match status" value="1"/>
</dbReference>
<feature type="domain" description="FAF" evidence="3">
    <location>
        <begin position="95"/>
        <end position="148"/>
    </location>
</feature>
<gene>
    <name evidence="4" type="ORF">Nepgr_014502</name>
</gene>
<proteinExistence type="inferred from homology"/>
<organism evidence="4 5">
    <name type="scientific">Nepenthes gracilis</name>
    <name type="common">Slender pitcher plant</name>
    <dbReference type="NCBI Taxonomy" id="150966"/>
    <lineage>
        <taxon>Eukaryota</taxon>
        <taxon>Viridiplantae</taxon>
        <taxon>Streptophyta</taxon>
        <taxon>Embryophyta</taxon>
        <taxon>Tracheophyta</taxon>
        <taxon>Spermatophyta</taxon>
        <taxon>Magnoliopsida</taxon>
        <taxon>eudicotyledons</taxon>
        <taxon>Gunneridae</taxon>
        <taxon>Pentapetalae</taxon>
        <taxon>Caryophyllales</taxon>
        <taxon>Nepenthaceae</taxon>
        <taxon>Nepenthes</taxon>
    </lineage>
</organism>
<dbReference type="Pfam" id="PF11250">
    <property type="entry name" value="FAF"/>
    <property type="match status" value="1"/>
</dbReference>
<protein>
    <recommendedName>
        <fullName evidence="3">FAF domain-containing protein</fullName>
    </recommendedName>
</protein>
<feature type="region of interest" description="Disordered" evidence="2">
    <location>
        <begin position="165"/>
        <end position="198"/>
    </location>
</feature>
<evidence type="ECO:0000313" key="5">
    <source>
        <dbReference type="Proteomes" id="UP001279734"/>
    </source>
</evidence>
<evidence type="ECO:0000256" key="2">
    <source>
        <dbReference type="SAM" id="MobiDB-lite"/>
    </source>
</evidence>
<comment type="similarity">
    <text evidence="1">Belongs to the fantastic four family.</text>
</comment>